<dbReference type="EMBL" id="BK013629">
    <property type="protein sequence ID" value="DAD50797.1"/>
    <property type="molecule type" value="Genomic_RNA"/>
</dbReference>
<reference evidence="1" key="1">
    <citation type="submission" date="2020-09" db="EMBL/GenBank/DDBJ databases">
        <title>Leviviricetes taxonomy.</title>
        <authorList>
            <person name="Stockdale S.R."/>
            <person name="Callanan J."/>
            <person name="Adriaenssens E.M."/>
            <person name="Kuhn J.H."/>
            <person name="Rumnieks J."/>
            <person name="Shkoporov A."/>
            <person name="Draper L.A."/>
            <person name="Ross P."/>
            <person name="Hill C."/>
        </authorList>
    </citation>
    <scope>NUCLEOTIDE SEQUENCE</scope>
</reference>
<dbReference type="Proteomes" id="UP000677446">
    <property type="component" value="Segment"/>
</dbReference>
<dbReference type="GeneID" id="80397143"/>
<proteinExistence type="predicted"/>
<keyword evidence="1" id="KW-0946">Virion</keyword>
<dbReference type="GO" id="GO:0019028">
    <property type="term" value="C:viral capsid"/>
    <property type="evidence" value="ECO:0007669"/>
    <property type="project" value="UniProtKB-KW"/>
</dbReference>
<name>A0A8S5L0E1_9VIRU</name>
<keyword evidence="1" id="KW-0167">Capsid protein</keyword>
<protein>
    <submittedName>
        <fullName evidence="1">Coat protein</fullName>
    </submittedName>
</protein>
<accession>A0A8S5L0E1</accession>
<evidence type="ECO:0000313" key="2">
    <source>
        <dbReference type="Proteomes" id="UP000677446"/>
    </source>
</evidence>
<keyword evidence="2" id="KW-1185">Reference proteome</keyword>
<dbReference type="RefSeq" id="YP_010768917.1">
    <property type="nucleotide sequence ID" value="NC_073826.1"/>
</dbReference>
<dbReference type="KEGG" id="vg:80397143"/>
<gene>
    <name evidence="1" type="primary">SRR5466364_1_2</name>
</gene>
<organism evidence="1 2">
    <name type="scientific">ssRNA phage SRR5466364_1</name>
    <dbReference type="NCBI Taxonomy" id="2786395"/>
    <lineage>
        <taxon>Viruses</taxon>
        <taxon>Riboviria</taxon>
        <taxon>Orthornavirae</taxon>
        <taxon>Lenarviricota</taxon>
        <taxon>Leviviricetes</taxon>
        <taxon>Norzivirales</taxon>
        <taxon>Atkinsviridae</taxon>
        <taxon>Aldormivirus</taxon>
        <taxon>Aldormivirus luticola</taxon>
        <taxon>Qeihnovirus luticola</taxon>
    </lineage>
</organism>
<evidence type="ECO:0000313" key="1">
    <source>
        <dbReference type="EMBL" id="DAD50797.1"/>
    </source>
</evidence>
<sequence length="154" mass="15936">MSFAPTSPVTGAAITGLTSPTYTIVADTPPNASSKQYAVSALGGTQTGVTVHSLSSPFTHTMFRPSNIKVLGQPNPQGIIRAFPKNTFEVLTRKGASVLANQPVQTMLIRSGLAVPAGSDSYDSINVIAAISAHIGLLWQIAQGIADTSRTGTL</sequence>